<evidence type="ECO:0000256" key="4">
    <source>
        <dbReference type="SAM" id="MobiDB-lite"/>
    </source>
</evidence>
<dbReference type="InterPro" id="IPR008145">
    <property type="entry name" value="GK/Ca_channel_bsu"/>
</dbReference>
<sequence>MEPGRRELLARCQQSLAQAMTEVEAVLGLLEAAGALSPGERRRLDAEAGGAKAERLLQLLLAKERDHFQDLRAALEKTQPHLLPILYLNGVVGPPQPPEGAGTTGKAPSPPPLLTDRQVNEKVENLSIQLRLMTRERNELRKRLAFATHGTTFDKRPYHRLNPDYERLKIQCVRAMSDLQSLQKQHTNALKRCEEVAKETDFYHTLHSRLLSDQTQLKDDVDMLRRENGQLLRERNLLQQSWEDMKRLHEEDQKEIGDLRAQQQQVLKLNGSSEILNKLYDTAMDKLEVVKKDYDALRKRYSEKVAIHNSDLSRLEQLEEENQRLLKQTEMLTQQRDTAIQLQHQCALSLRRFEAIHHELNKATAQNKDLQWEMELLQSEMTELRTMQAKMAKESEKYKEERDAVYSEYKLIMSERDQVISELDKLQTEVELAESKLKSSTSEKKAASEEMEALRQQIKDTVTMDAGRANKEADLLRKQCKALCQELKEALQEADVAKCRRDWAFQERDKIVAERDSIRTLCDNLRRERDRAVSELAEALRSLDDTRKQKNDVSRELKELKEQMESQLEKEARFRQLMAHSSHDSAIDTDSMEWETEVVEFERETEDIDLKALGFDMAEGVNEPCLPGDCGIFVTKVDKGSIADGRLRVNDWLLRINDVDLINKDKKQAIKALLNGEGAINMVVRRRKSLGGKVITPLHINLSGQKDSGISLENGVYAAAVVPGSPAAKEGSLAVGDRIVAINGIALDNKSLNECESLLRSCQDSLTLSLLKVFPQSSSWSGQNIFENIKDSDKMLSFRAHGPEVQAQNKRSLLQHNNSTQTDIFYADRLEDRRELGPPGGSSSFLHKPFPGGPFPVSPQACPSASERSLSSFRSDASGERGYGLLDVRSRRPLLPFETEVGPCGAAEAPLDKADPEGSNSGGTWPKAVLGSAAGPEKLSVYKKPKQRKSIFDPNTFKRPQTPPKIDYLLPGPGSAHSPQPSKRVGPLTPPKPPRRSDSIKFQHRLETSSESEATLVGSSPSTSPPSALPPDVDPGEPTHTSPPRKGRVRIASSYYPEGDGDSSYLPAKKSCDGDLTSQKMDELGQKRRRPKSAPSFRPKLAPVVIPAQFLEEQKCIPASGELCPELQEWSPYSPGHSSRHSNPPLYPGRASVGTVPRSMTPSTTVSSILRNPIYTVRSHRVGPCSSPPVPREVGPQGLHPSVQHQGRLSLDLSHRSGSDYSDMRASHGSNSLPSSARLGSSSNLQFKAERIKIPSTPRYPRSVVGSDRGSLSHSECSTPPQSPLNIDTLSSCSQSQTSASTLPRIAVNPAALGERRKDRCLHHHRSLLRLPVATRPRFSSLRSLRPYVEEPRHVKLQKGSEPLGISIVSGEKGGVYVSKVTGGSIAHQAGLEYGDQLLEFNGINLRSATEQQARLIIGQQCDTITILAQYNPHMHQLSSHSRSSSHLDPASTHAALQGSSAPTPEHPSVIDPLMEQDEGPGTPQAKQSTPSSRMVGDANKKTSEPRVVFIKKSQLELGVHLCGGNLHGVFVAEVEDDSPAKGPDGLVVGDLILEYGSLDVRNRTVEEVYVEMLKPKDSVRLKVQYRPEEFTKVKGLPGDSFYIRALYDRLAEVEHELSFKKDDILYIDDTLPQGTFGSWMAWQLDENAQKMQRGQIPSKYVMDQEFSRRLSMSEVKDDNNAAKTLSAAARRSFFRRKHKHKRSGSKDGKDLLALDTFSNDTIPLFEDSVSLAYQRVQKVDCTSLRPVLILGPLLDVVKEMLVNEAPSKFCRCPLEVMKASQQAIERGVKDCLFVDYKRRSGHFDVTTVASIKEITEKNRHCLLDIAPHAIERLHHMHIYPIVIFIHYKSAKHIKEQRDPIYLKDKVTQRHSKEQFETAQKIEQEYSRYFTGVIQGGALSSICTQILAMVNQEQNKVLWIPACPL</sequence>
<keyword evidence="1 2" id="KW-0728">SH3 domain</keyword>
<evidence type="ECO:0000313" key="10">
    <source>
        <dbReference type="RefSeq" id="XP_072612441.1"/>
    </source>
</evidence>
<dbReference type="Gene3D" id="3.40.50.300">
    <property type="entry name" value="P-loop containing nucleotide triphosphate hydrolases"/>
    <property type="match status" value="1"/>
</dbReference>
<dbReference type="Proteomes" id="UP001652641">
    <property type="component" value="Chromosome 4"/>
</dbReference>
<feature type="coiled-coil region" evidence="3">
    <location>
        <begin position="123"/>
        <end position="241"/>
    </location>
</feature>
<feature type="compositionally biased region" description="Low complexity" evidence="4">
    <location>
        <begin position="1289"/>
        <end position="1301"/>
    </location>
</feature>
<dbReference type="SUPFAM" id="SSF52540">
    <property type="entry name" value="P-loop containing nucleoside triphosphate hydrolases"/>
    <property type="match status" value="1"/>
</dbReference>
<evidence type="ECO:0000256" key="1">
    <source>
        <dbReference type="ARBA" id="ARBA00022443"/>
    </source>
</evidence>
<feature type="compositionally biased region" description="Low complexity" evidence="4">
    <location>
        <begin position="864"/>
        <end position="876"/>
    </location>
</feature>
<feature type="region of interest" description="Disordered" evidence="4">
    <location>
        <begin position="836"/>
        <end position="878"/>
    </location>
</feature>
<feature type="compositionally biased region" description="Low complexity" evidence="4">
    <location>
        <begin position="1230"/>
        <end position="1245"/>
    </location>
</feature>
<dbReference type="Gene3D" id="2.30.30.40">
    <property type="entry name" value="SH3 Domains"/>
    <property type="match status" value="1"/>
</dbReference>
<dbReference type="Gene3D" id="1.10.533.10">
    <property type="entry name" value="Death Domain, Fas"/>
    <property type="match status" value="1"/>
</dbReference>
<dbReference type="CDD" id="cd01671">
    <property type="entry name" value="CARD"/>
    <property type="match status" value="1"/>
</dbReference>
<feature type="domain" description="PDZ" evidence="7">
    <location>
        <begin position="1507"/>
        <end position="1588"/>
    </location>
</feature>
<dbReference type="PANTHER" id="PTHR46360:SF1">
    <property type="entry name" value="DISKS LARGE HOMOLOG 5"/>
    <property type="match status" value="1"/>
</dbReference>
<feature type="compositionally biased region" description="Basic and acidic residues" evidence="4">
    <location>
        <begin position="995"/>
        <end position="1008"/>
    </location>
</feature>
<dbReference type="InterPro" id="IPR053004">
    <property type="entry name" value="MAGUK_Signaling_Regulators"/>
</dbReference>
<dbReference type="Pfam" id="PF04822">
    <property type="entry name" value="Takusan"/>
    <property type="match status" value="1"/>
</dbReference>
<feature type="domain" description="PDZ" evidence="7">
    <location>
        <begin position="598"/>
        <end position="688"/>
    </location>
</feature>
<evidence type="ECO:0000256" key="3">
    <source>
        <dbReference type="SAM" id="Coils"/>
    </source>
</evidence>
<dbReference type="PANTHER" id="PTHR46360">
    <property type="entry name" value="DISKS LARGE HOMOLOG 5"/>
    <property type="match status" value="1"/>
</dbReference>
<dbReference type="InterPro" id="IPR001315">
    <property type="entry name" value="CARD"/>
</dbReference>
<gene>
    <name evidence="10" type="primary">DLG5</name>
</gene>
<keyword evidence="9" id="KW-1185">Reference proteome</keyword>
<organism evidence="9 10">
    <name type="scientific">Vulpes vulpes</name>
    <name type="common">Red fox</name>
    <dbReference type="NCBI Taxonomy" id="9627"/>
    <lineage>
        <taxon>Eukaryota</taxon>
        <taxon>Metazoa</taxon>
        <taxon>Chordata</taxon>
        <taxon>Craniata</taxon>
        <taxon>Vertebrata</taxon>
        <taxon>Euteleostomi</taxon>
        <taxon>Mammalia</taxon>
        <taxon>Eutheria</taxon>
        <taxon>Laurasiatheria</taxon>
        <taxon>Carnivora</taxon>
        <taxon>Caniformia</taxon>
        <taxon>Canidae</taxon>
        <taxon>Vulpes</taxon>
    </lineage>
</organism>
<dbReference type="RefSeq" id="XP_072612441.1">
    <property type="nucleotide sequence ID" value="XM_072756340.1"/>
</dbReference>
<feature type="domain" description="CARD" evidence="8">
    <location>
        <begin position="1"/>
        <end position="90"/>
    </location>
</feature>
<name>A0ABM5ACC5_VULVU</name>
<dbReference type="Pfam" id="PF00625">
    <property type="entry name" value="Guanylate_kin"/>
    <property type="match status" value="1"/>
</dbReference>
<accession>A0ABM5ACC5</accession>
<dbReference type="SUPFAM" id="SSF47986">
    <property type="entry name" value="DEATH domain"/>
    <property type="match status" value="1"/>
</dbReference>
<evidence type="ECO:0000259" key="6">
    <source>
        <dbReference type="PROSITE" id="PS50052"/>
    </source>
</evidence>
<dbReference type="SMART" id="SM00228">
    <property type="entry name" value="PDZ"/>
    <property type="match status" value="4"/>
</dbReference>
<dbReference type="CDD" id="cd06765">
    <property type="entry name" value="PDZ2_DLG5-like"/>
    <property type="match status" value="1"/>
</dbReference>
<feature type="region of interest" description="Disordered" evidence="4">
    <location>
        <begin position="1436"/>
        <end position="1501"/>
    </location>
</feature>
<feature type="domain" description="Guanylate kinase-like" evidence="6">
    <location>
        <begin position="1781"/>
        <end position="1911"/>
    </location>
</feature>
<feature type="domain" description="PDZ" evidence="7">
    <location>
        <begin position="683"/>
        <end position="774"/>
    </location>
</feature>
<dbReference type="CDD" id="cd11860">
    <property type="entry name" value="SH3_DLG5"/>
    <property type="match status" value="1"/>
</dbReference>
<dbReference type="InterPro" id="IPR008144">
    <property type="entry name" value="Guanylate_kin-like_dom"/>
</dbReference>
<dbReference type="PROSITE" id="PS50209">
    <property type="entry name" value="CARD"/>
    <property type="match status" value="1"/>
</dbReference>
<feature type="region of interest" description="Disordered" evidence="4">
    <location>
        <begin position="94"/>
        <end position="115"/>
    </location>
</feature>
<dbReference type="PROSITE" id="PS50106">
    <property type="entry name" value="PDZ"/>
    <property type="match status" value="4"/>
</dbReference>
<dbReference type="SMART" id="SM00326">
    <property type="entry name" value="SH3"/>
    <property type="match status" value="1"/>
</dbReference>
<evidence type="ECO:0000259" key="5">
    <source>
        <dbReference type="PROSITE" id="PS50002"/>
    </source>
</evidence>
<dbReference type="PROSITE" id="PS50002">
    <property type="entry name" value="SH3"/>
    <property type="match status" value="1"/>
</dbReference>
<dbReference type="InterPro" id="IPR036028">
    <property type="entry name" value="SH3-like_dom_sf"/>
</dbReference>
<evidence type="ECO:0000313" key="9">
    <source>
        <dbReference type="Proteomes" id="UP001652641"/>
    </source>
</evidence>
<dbReference type="Pfam" id="PF00595">
    <property type="entry name" value="PDZ"/>
    <property type="match status" value="4"/>
</dbReference>
<dbReference type="InterPro" id="IPR036034">
    <property type="entry name" value="PDZ_sf"/>
</dbReference>
<dbReference type="PROSITE" id="PS50052">
    <property type="entry name" value="GUANYLATE_KINASE_2"/>
    <property type="match status" value="1"/>
</dbReference>
<dbReference type="Gene3D" id="2.30.42.10">
    <property type="match status" value="4"/>
</dbReference>
<feature type="compositionally biased region" description="Pro residues" evidence="4">
    <location>
        <begin position="1023"/>
        <end position="1033"/>
    </location>
</feature>
<dbReference type="InterPro" id="IPR027417">
    <property type="entry name" value="P-loop_NTPase"/>
</dbReference>
<feature type="region of interest" description="Disordered" evidence="4">
    <location>
        <begin position="1180"/>
        <end position="1301"/>
    </location>
</feature>
<feature type="domain" description="PDZ" evidence="7">
    <location>
        <begin position="1354"/>
        <end position="1433"/>
    </location>
</feature>
<feature type="compositionally biased region" description="Basic and acidic residues" evidence="4">
    <location>
        <begin position="1213"/>
        <end position="1226"/>
    </location>
</feature>
<dbReference type="CDD" id="cd06767">
    <property type="entry name" value="PDZ3_DLG5-like"/>
    <property type="match status" value="1"/>
</dbReference>
<dbReference type="SUPFAM" id="SSF50044">
    <property type="entry name" value="SH3-domain"/>
    <property type="match status" value="1"/>
</dbReference>
<protein>
    <submittedName>
        <fullName evidence="10">Disks large homolog 5 isoform X3</fullName>
    </submittedName>
</protein>
<dbReference type="CDD" id="cd06764">
    <property type="entry name" value="PDZ1_DLG5-like"/>
    <property type="match status" value="1"/>
</dbReference>
<feature type="region of interest" description="Disordered" evidence="4">
    <location>
        <begin position="906"/>
        <end position="1098"/>
    </location>
</feature>
<keyword evidence="3" id="KW-0175">Coiled coil</keyword>
<dbReference type="InterPro" id="IPR011029">
    <property type="entry name" value="DEATH-like_dom_sf"/>
</dbReference>
<evidence type="ECO:0000259" key="7">
    <source>
        <dbReference type="PROSITE" id="PS50106"/>
    </source>
</evidence>
<proteinExistence type="predicted"/>
<dbReference type="CDD" id="cd06766">
    <property type="entry name" value="PDZ4_DLG5-like"/>
    <property type="match status" value="1"/>
</dbReference>
<feature type="compositionally biased region" description="Polar residues" evidence="4">
    <location>
        <begin position="1270"/>
        <end position="1288"/>
    </location>
</feature>
<reference evidence="10" key="1">
    <citation type="submission" date="2025-08" db="UniProtKB">
        <authorList>
            <consortium name="RefSeq"/>
        </authorList>
    </citation>
    <scope>IDENTIFICATION</scope>
    <source>
        <tissue evidence="10">Cell line</tissue>
    </source>
</reference>
<feature type="domain" description="SH3" evidence="5">
    <location>
        <begin position="1599"/>
        <end position="1667"/>
    </location>
</feature>
<dbReference type="InterPro" id="IPR035537">
    <property type="entry name" value="DLG5_SH3"/>
</dbReference>
<dbReference type="Pfam" id="PF16610">
    <property type="entry name" value="dbPDZ_assoc"/>
    <property type="match status" value="1"/>
</dbReference>
<dbReference type="SMART" id="SM00072">
    <property type="entry name" value="GuKc"/>
    <property type="match status" value="1"/>
</dbReference>
<dbReference type="InterPro" id="IPR001478">
    <property type="entry name" value="PDZ"/>
</dbReference>
<feature type="coiled-coil region" evidence="3">
    <location>
        <begin position="360"/>
        <end position="577"/>
    </location>
</feature>
<dbReference type="SUPFAM" id="SSF50156">
    <property type="entry name" value="PDZ domain-like"/>
    <property type="match status" value="4"/>
</dbReference>
<evidence type="ECO:0000256" key="2">
    <source>
        <dbReference type="PROSITE-ProRule" id="PRU00192"/>
    </source>
</evidence>
<evidence type="ECO:0000259" key="8">
    <source>
        <dbReference type="PROSITE" id="PS50209"/>
    </source>
</evidence>
<dbReference type="GeneID" id="112924809"/>
<dbReference type="InterPro" id="IPR006907">
    <property type="entry name" value="DLG5_N"/>
</dbReference>
<dbReference type="InterPro" id="IPR001452">
    <property type="entry name" value="SH3_domain"/>
</dbReference>
<feature type="coiled-coil region" evidence="3">
    <location>
        <begin position="280"/>
        <end position="335"/>
    </location>
</feature>